<name>A0ABU0W4J2_9GAMM</name>
<sequence>MNPRIDEARFRLLSVYHDAVARVSGRRLVANHLDHNPFASHCHVLAIGKAAVAMCHGVLDSGMAVQSGLVVYPDQQCPAAIAPSIECHAAQHPLPGPGSFAAGERALEFLAGLPDAAPLLALLSGGGSSLMEAPWEGVSEQDVAAVHDWLLSSGLDIVDVNRIRQSLSRVKGGGLARHMGARPCRVLALSDVPPGYPSALASGPFLPALGGELPIVPDWISVLLGKEAPPDTPEIDHVVVADSGTLAAVAAELGGVFHLPVHAGHGWVEGDAADMGRSLAQTLRDAEPGFWVWTGETTITLPSVPGRGGRCQQLALAAAECLAGQDDCLLLACGSDGLDGPEGDAGAIVDGETLERGRAAGLCAEDALDWADAGRFLAAAGDLVNTGPSDTNVNDLIIGVKLPR</sequence>
<dbReference type="InterPro" id="IPR039760">
    <property type="entry name" value="MOFRL_protein"/>
</dbReference>
<protein>
    <submittedName>
        <fullName evidence="3">DUF4147 domain-containing protein</fullName>
    </submittedName>
</protein>
<gene>
    <name evidence="3" type="ORF">RBH19_03465</name>
</gene>
<dbReference type="Pfam" id="PF05161">
    <property type="entry name" value="MOFRL"/>
    <property type="match status" value="1"/>
</dbReference>
<dbReference type="Gene3D" id="3.40.50.10180">
    <property type="entry name" value="Glycerate kinase, MOFRL-like N-terminal domain"/>
    <property type="match status" value="1"/>
</dbReference>
<accession>A0ABU0W4J2</accession>
<dbReference type="InterPro" id="IPR025286">
    <property type="entry name" value="MOFRL_assoc_dom"/>
</dbReference>
<dbReference type="Proteomes" id="UP001239019">
    <property type="component" value="Unassembled WGS sequence"/>
</dbReference>
<dbReference type="EMBL" id="JAVDDT010000002">
    <property type="protein sequence ID" value="MDQ2068932.1"/>
    <property type="molecule type" value="Genomic_DNA"/>
</dbReference>
<dbReference type="InterPro" id="IPR007835">
    <property type="entry name" value="MOFRL"/>
</dbReference>
<dbReference type="InterPro" id="IPR037035">
    <property type="entry name" value="GK-like_C_sf"/>
</dbReference>
<dbReference type="PANTHER" id="PTHR12227:SF0">
    <property type="entry name" value="GLYCERATE KINASE"/>
    <property type="match status" value="1"/>
</dbReference>
<feature type="domain" description="MOFRL-associated" evidence="2">
    <location>
        <begin position="13"/>
        <end position="207"/>
    </location>
</feature>
<reference evidence="3 4" key="1">
    <citation type="submission" date="2023-08" db="EMBL/GenBank/DDBJ databases">
        <title>Whole-genome sequencing of halo(alkali)philic microorganisms from hypersaline lakes.</title>
        <authorList>
            <person name="Sorokin D.Y."/>
            <person name="Abbas B."/>
            <person name="Merkel A.Y."/>
        </authorList>
    </citation>
    <scope>NUCLEOTIDE SEQUENCE [LARGE SCALE GENOMIC DNA]</scope>
    <source>
        <strain evidence="3 4">AB-CW4</strain>
    </source>
</reference>
<comment type="caution">
    <text evidence="3">The sequence shown here is derived from an EMBL/GenBank/DDBJ whole genome shotgun (WGS) entry which is preliminary data.</text>
</comment>
<dbReference type="Gene3D" id="3.40.1480.10">
    <property type="entry name" value="MOFRL domain"/>
    <property type="match status" value="1"/>
</dbReference>
<evidence type="ECO:0000259" key="1">
    <source>
        <dbReference type="Pfam" id="PF05161"/>
    </source>
</evidence>
<dbReference type="SUPFAM" id="SSF82544">
    <property type="entry name" value="GckA/TtuD-like"/>
    <property type="match status" value="1"/>
</dbReference>
<evidence type="ECO:0000313" key="4">
    <source>
        <dbReference type="Proteomes" id="UP001239019"/>
    </source>
</evidence>
<proteinExistence type="predicted"/>
<dbReference type="Pfam" id="PF13660">
    <property type="entry name" value="DUF4147"/>
    <property type="match status" value="1"/>
</dbReference>
<evidence type="ECO:0000259" key="2">
    <source>
        <dbReference type="Pfam" id="PF13660"/>
    </source>
</evidence>
<dbReference type="RefSeq" id="WP_306727428.1">
    <property type="nucleotide sequence ID" value="NZ_JAVDDT010000002.1"/>
</dbReference>
<dbReference type="PANTHER" id="PTHR12227">
    <property type="entry name" value="GLYCERATE KINASE"/>
    <property type="match status" value="1"/>
</dbReference>
<keyword evidence="4" id="KW-1185">Reference proteome</keyword>
<feature type="domain" description="MOFRL" evidence="1">
    <location>
        <begin position="291"/>
        <end position="395"/>
    </location>
</feature>
<evidence type="ECO:0000313" key="3">
    <source>
        <dbReference type="EMBL" id="MDQ2068932.1"/>
    </source>
</evidence>
<dbReference type="InterPro" id="IPR038614">
    <property type="entry name" value="GK_N_sf"/>
</dbReference>
<organism evidence="3 4">
    <name type="scientific">Natronospira bacteriovora</name>
    <dbReference type="NCBI Taxonomy" id="3069753"/>
    <lineage>
        <taxon>Bacteria</taxon>
        <taxon>Pseudomonadati</taxon>
        <taxon>Pseudomonadota</taxon>
        <taxon>Gammaproteobacteria</taxon>
        <taxon>Natronospirales</taxon>
        <taxon>Natronospiraceae</taxon>
        <taxon>Natronospira</taxon>
    </lineage>
</organism>